<feature type="compositionally biased region" description="Polar residues" evidence="1">
    <location>
        <begin position="693"/>
        <end position="730"/>
    </location>
</feature>
<protein>
    <submittedName>
        <fullName evidence="3">Uncharacterized protein</fullName>
    </submittedName>
</protein>
<dbReference type="AlphaFoldDB" id="F9X9D2"/>
<feature type="compositionally biased region" description="Polar residues" evidence="1">
    <location>
        <begin position="589"/>
        <end position="603"/>
    </location>
</feature>
<feature type="compositionally biased region" description="Basic and acidic residues" evidence="1">
    <location>
        <begin position="1248"/>
        <end position="1268"/>
    </location>
</feature>
<feature type="transmembrane region" description="Helical" evidence="2">
    <location>
        <begin position="22"/>
        <end position="50"/>
    </location>
</feature>
<dbReference type="KEGG" id="ztr:MYCGRDRAFT_92362"/>
<organism evidence="3 4">
    <name type="scientific">Zymoseptoria tritici (strain CBS 115943 / IPO323)</name>
    <name type="common">Speckled leaf blotch fungus</name>
    <name type="synonym">Septoria tritici</name>
    <dbReference type="NCBI Taxonomy" id="336722"/>
    <lineage>
        <taxon>Eukaryota</taxon>
        <taxon>Fungi</taxon>
        <taxon>Dikarya</taxon>
        <taxon>Ascomycota</taxon>
        <taxon>Pezizomycotina</taxon>
        <taxon>Dothideomycetes</taxon>
        <taxon>Dothideomycetidae</taxon>
        <taxon>Mycosphaerellales</taxon>
        <taxon>Mycosphaerellaceae</taxon>
        <taxon>Zymoseptoria</taxon>
    </lineage>
</organism>
<feature type="compositionally biased region" description="Polar residues" evidence="1">
    <location>
        <begin position="1215"/>
        <end position="1226"/>
    </location>
</feature>
<feature type="compositionally biased region" description="Basic and acidic residues" evidence="1">
    <location>
        <begin position="1141"/>
        <end position="1156"/>
    </location>
</feature>
<dbReference type="GeneID" id="13397202"/>
<evidence type="ECO:0000313" key="4">
    <source>
        <dbReference type="Proteomes" id="UP000008062"/>
    </source>
</evidence>
<feature type="transmembrane region" description="Helical" evidence="2">
    <location>
        <begin position="890"/>
        <end position="908"/>
    </location>
</feature>
<feature type="compositionally biased region" description="Polar residues" evidence="1">
    <location>
        <begin position="738"/>
        <end position="754"/>
    </location>
</feature>
<proteinExistence type="predicted"/>
<feature type="compositionally biased region" description="Polar residues" evidence="1">
    <location>
        <begin position="1121"/>
        <end position="1131"/>
    </location>
</feature>
<feature type="compositionally biased region" description="Polar residues" evidence="1">
    <location>
        <begin position="1198"/>
        <end position="1207"/>
    </location>
</feature>
<dbReference type="Proteomes" id="UP000008062">
    <property type="component" value="Chromosome 4"/>
</dbReference>
<evidence type="ECO:0000256" key="1">
    <source>
        <dbReference type="SAM" id="MobiDB-lite"/>
    </source>
</evidence>
<dbReference type="InParanoid" id="F9X9D2"/>
<keyword evidence="2" id="KW-0812">Transmembrane</keyword>
<dbReference type="HOGENOM" id="CLU_264207_0_0_1"/>
<dbReference type="EMBL" id="CM001199">
    <property type="protein sequence ID" value="EGP88510.1"/>
    <property type="molecule type" value="Genomic_DNA"/>
</dbReference>
<feature type="compositionally biased region" description="Basic and acidic residues" evidence="1">
    <location>
        <begin position="1107"/>
        <end position="1120"/>
    </location>
</feature>
<feature type="compositionally biased region" description="Acidic residues" evidence="1">
    <location>
        <begin position="1227"/>
        <end position="1238"/>
    </location>
</feature>
<feature type="compositionally biased region" description="Basic and acidic residues" evidence="1">
    <location>
        <begin position="663"/>
        <end position="674"/>
    </location>
</feature>
<feature type="region of interest" description="Disordered" evidence="1">
    <location>
        <begin position="575"/>
        <end position="759"/>
    </location>
</feature>
<feature type="compositionally biased region" description="Low complexity" evidence="1">
    <location>
        <begin position="1165"/>
        <end position="1180"/>
    </location>
</feature>
<feature type="transmembrane region" description="Helical" evidence="2">
    <location>
        <begin position="849"/>
        <end position="869"/>
    </location>
</feature>
<keyword evidence="2" id="KW-1133">Transmembrane helix</keyword>
<keyword evidence="4" id="KW-1185">Reference proteome</keyword>
<sequence length="1268" mass="138911">MGYIDYGLMAKKYWTAESGDTFYHTALIITCTCMVFAMFPHSLMAVTILLDRLNAHLEQLTSDAAFWASPKLQVLARMMGFSLPKSILNSVLLYGLRVLFGRVDRVATRMLPGKLQSVLGLLSTAQAGAHKAIMAGTFEEYPEPPVTSEGFISSGTQGGEQQHVGLPATTSQLMDSSLLDHPRSTIRARSSPVGSQHTGPSSPKDTRIAGQEGASQSASRPTMAMCRARGLTRQPGPRPSKVAIDDERNQSDSSDSSCQQRTPTLALDSSVHAVARQVTHLRGQCLHLWGDYLAIEKQGRAGRTIDFLWLPRKITQQIQAIVSRLERVTSAAAGSDCSPFAAHPTVECELMEVVGLLELLQDDITSTDHETAISPESVEIHSTVGMDDVVESIEGPDGQKSQARCRELQPLIQQTVGIANILAGLKGESVEIYNDHPYYQLNHILSLIPLRPTGMNAQGESYHPKKWQTPAPIVEEGDVPTPAEAEVIAVHQAPDPQVAEQLFHETAITDSSFTKEGQSTSMQRRELREATKNIAEQAARLEAQAAEWKEGEYYRLRQQVRNELLTEEWWRKAATSKQPYATEVGDEGYQTQSDQSRASSQSPLSDYLDDGLSDYREEDYREEDYREEDYREEDYREEDYREDSSREQSQTSHQGHSPQQMEPGRDRSEEDSHSEASSSTHHPQHRNSGRGGNQESINAPSQNIPANNAPSNNERSLSDQNASQPGQASRGNHRNSPKGRQQGSPQAHARQSGTPQGGILQGRTQAEIDASLAEARSAQLLACIIRCYLVAIAGIQHAVEAFPCLIAEIPWLAAETGSFTLRLLLLLVDFGQRMITALAGMSLTGLTDFAMPCIAALCQATLAGSWFLARHGYSIWRSVVGETITVIGPYLIALFCLLVLMIGLEVVFPSQPPRQALTTAIAGPAAAPEPAIPLSHRSAMAQRVEAINQLFGRQRTAKAQSHSRDSRSGNPPRQIRSGETTTPKDTFKAQIYIYGLEGNTLTKKRKQSISYNGGLDKDVVGRQRCSSDHGNDTARQDLELKKKANSDTKKPRRFSGLRLRAYVPRQPTTAEYLEADRDAEAMPGNDDPPRHTTEDGTGSLACATGVVKKDPELCLNKDEPSTSTLPDSKTSCGEREEETQEECRKAEVPRLDRPCLSEEPPAEDPAPSSTVIPSSPTSSTQAPAGIRMDTTPLLEEPTTASPTSSPEVVSRGRGPQTNGTVALPNSDQEDATESDSFSEEGGRGGISLHDDEHDESPERIIYQDRKRM</sequence>
<feature type="region of interest" description="Disordered" evidence="1">
    <location>
        <begin position="955"/>
        <end position="982"/>
    </location>
</feature>
<feature type="compositionally biased region" description="Polar residues" evidence="1">
    <location>
        <begin position="192"/>
        <end position="203"/>
    </location>
</feature>
<feature type="compositionally biased region" description="Polar residues" evidence="1">
    <location>
        <begin position="648"/>
        <end position="660"/>
    </location>
</feature>
<evidence type="ECO:0000256" key="2">
    <source>
        <dbReference type="SAM" id="Phobius"/>
    </source>
</evidence>
<evidence type="ECO:0000313" key="3">
    <source>
        <dbReference type="EMBL" id="EGP88510.1"/>
    </source>
</evidence>
<feature type="region of interest" description="Disordered" evidence="1">
    <location>
        <begin position="1011"/>
        <end position="1268"/>
    </location>
</feature>
<name>F9X9D2_ZYMTI</name>
<dbReference type="OrthoDB" id="10587381at2759"/>
<feature type="compositionally biased region" description="Acidic residues" evidence="1">
    <location>
        <begin position="620"/>
        <end position="637"/>
    </location>
</feature>
<keyword evidence="2" id="KW-0472">Membrane</keyword>
<feature type="region of interest" description="Disordered" evidence="1">
    <location>
        <begin position="186"/>
        <end position="264"/>
    </location>
</feature>
<feature type="compositionally biased region" description="Basic and acidic residues" evidence="1">
    <location>
        <begin position="1015"/>
        <end position="1049"/>
    </location>
</feature>
<accession>F9X9D2</accession>
<reference evidence="3 4" key="1">
    <citation type="journal article" date="2011" name="PLoS Genet.">
        <title>Finished genome of the fungal wheat pathogen Mycosphaerella graminicola reveals dispensome structure, chromosome plasticity, and stealth pathogenesis.</title>
        <authorList>
            <person name="Goodwin S.B."/>
            <person name="Ben M'barek S."/>
            <person name="Dhillon B."/>
            <person name="Wittenberg A.H.J."/>
            <person name="Crane C.F."/>
            <person name="Hane J.K."/>
            <person name="Foster A.J."/>
            <person name="Van der Lee T.A.J."/>
            <person name="Grimwood J."/>
            <person name="Aerts A."/>
            <person name="Antoniw J."/>
            <person name="Bailey A."/>
            <person name="Bluhm B."/>
            <person name="Bowler J."/>
            <person name="Bristow J."/>
            <person name="van der Burgt A."/>
            <person name="Canto-Canche B."/>
            <person name="Churchill A.C.L."/>
            <person name="Conde-Ferraez L."/>
            <person name="Cools H.J."/>
            <person name="Coutinho P.M."/>
            <person name="Csukai M."/>
            <person name="Dehal P."/>
            <person name="De Wit P."/>
            <person name="Donzelli B."/>
            <person name="van de Geest H.C."/>
            <person name="van Ham R.C.H.J."/>
            <person name="Hammond-Kosack K.E."/>
            <person name="Henrissat B."/>
            <person name="Kilian A."/>
            <person name="Kobayashi A.K."/>
            <person name="Koopmann E."/>
            <person name="Kourmpetis Y."/>
            <person name="Kuzniar A."/>
            <person name="Lindquist E."/>
            <person name="Lombard V."/>
            <person name="Maliepaard C."/>
            <person name="Martins N."/>
            <person name="Mehrabi R."/>
            <person name="Nap J.P.H."/>
            <person name="Ponomarenko A."/>
            <person name="Rudd J.J."/>
            <person name="Salamov A."/>
            <person name="Schmutz J."/>
            <person name="Schouten H.J."/>
            <person name="Shapiro H."/>
            <person name="Stergiopoulos I."/>
            <person name="Torriani S.F.F."/>
            <person name="Tu H."/>
            <person name="de Vries R.P."/>
            <person name="Waalwijk C."/>
            <person name="Ware S.B."/>
            <person name="Wiebenga A."/>
            <person name="Zwiers L.-H."/>
            <person name="Oliver R.P."/>
            <person name="Grigoriev I.V."/>
            <person name="Kema G.H.J."/>
        </authorList>
    </citation>
    <scope>NUCLEOTIDE SEQUENCE [LARGE SCALE GENOMIC DNA]</scope>
    <source>
        <strain evidence="4">CBS 115943 / IPO323</strain>
    </source>
</reference>
<gene>
    <name evidence="3" type="ORF">MYCGRDRAFT_92362</name>
</gene>
<feature type="region of interest" description="Disordered" evidence="1">
    <location>
        <begin position="144"/>
        <end position="163"/>
    </location>
</feature>
<dbReference type="RefSeq" id="XP_003853534.1">
    <property type="nucleotide sequence ID" value="XM_003853486.1"/>
</dbReference>